<organism evidence="5 6">
    <name type="scientific">Seminavis robusta</name>
    <dbReference type="NCBI Taxonomy" id="568900"/>
    <lineage>
        <taxon>Eukaryota</taxon>
        <taxon>Sar</taxon>
        <taxon>Stramenopiles</taxon>
        <taxon>Ochrophyta</taxon>
        <taxon>Bacillariophyta</taxon>
        <taxon>Bacillariophyceae</taxon>
        <taxon>Bacillariophycidae</taxon>
        <taxon>Naviculales</taxon>
        <taxon>Naviculaceae</taxon>
        <taxon>Seminavis</taxon>
    </lineage>
</organism>
<feature type="region of interest" description="Disordered" evidence="3">
    <location>
        <begin position="209"/>
        <end position="252"/>
    </location>
</feature>
<dbReference type="AlphaFoldDB" id="A0A9N8DL69"/>
<dbReference type="InterPro" id="IPR013320">
    <property type="entry name" value="ConA-like_dom_sf"/>
</dbReference>
<comment type="subcellular location">
    <subcellularLocation>
        <location evidence="1">Nucleus</location>
    </subcellularLocation>
</comment>
<feature type="compositionally biased region" description="Basic and acidic residues" evidence="3">
    <location>
        <begin position="526"/>
        <end position="535"/>
    </location>
</feature>
<dbReference type="GO" id="GO:0032259">
    <property type="term" value="P:methylation"/>
    <property type="evidence" value="ECO:0007669"/>
    <property type="project" value="UniProtKB-KW"/>
</dbReference>
<dbReference type="OrthoDB" id="10266026at2759"/>
<dbReference type="InterPro" id="IPR001870">
    <property type="entry name" value="B30.2/SPRY"/>
</dbReference>
<dbReference type="GO" id="GO:0048188">
    <property type="term" value="C:Set1C/COMPASS complex"/>
    <property type="evidence" value="ECO:0007669"/>
    <property type="project" value="InterPro"/>
</dbReference>
<dbReference type="PANTHER" id="PTHR10598">
    <property type="entry name" value="SET1/ASH2 HISTONE METHYLTRANSFERASE COMPLEX SUBUNIT ASH2"/>
    <property type="match status" value="1"/>
</dbReference>
<name>A0A9N8DL69_9STRA</name>
<proteinExistence type="predicted"/>
<evidence type="ECO:0000313" key="5">
    <source>
        <dbReference type="EMBL" id="CAB9504060.1"/>
    </source>
</evidence>
<dbReference type="SMART" id="SM00449">
    <property type="entry name" value="SPRY"/>
    <property type="match status" value="1"/>
</dbReference>
<feature type="compositionally biased region" description="Basic and acidic residues" evidence="3">
    <location>
        <begin position="490"/>
        <end position="518"/>
    </location>
</feature>
<evidence type="ECO:0000313" key="6">
    <source>
        <dbReference type="Proteomes" id="UP001153069"/>
    </source>
</evidence>
<keyword evidence="2" id="KW-0539">Nucleus</keyword>
<dbReference type="Gene3D" id="2.60.120.920">
    <property type="match status" value="1"/>
</dbReference>
<protein>
    <submittedName>
        <fullName evidence="5">Set1/Ash2 histone methyltransferase complex subunit ASH2</fullName>
    </submittedName>
</protein>
<evidence type="ECO:0000259" key="4">
    <source>
        <dbReference type="PROSITE" id="PS50188"/>
    </source>
</evidence>
<dbReference type="InterPro" id="IPR003877">
    <property type="entry name" value="SPRY_dom"/>
</dbReference>
<dbReference type="SUPFAM" id="SSF49899">
    <property type="entry name" value="Concanavalin A-like lectins/glucanases"/>
    <property type="match status" value="1"/>
</dbReference>
<dbReference type="InterPro" id="IPR043136">
    <property type="entry name" value="B30.2/SPRY_sf"/>
</dbReference>
<evidence type="ECO:0000256" key="1">
    <source>
        <dbReference type="ARBA" id="ARBA00004123"/>
    </source>
</evidence>
<evidence type="ECO:0000256" key="2">
    <source>
        <dbReference type="ARBA" id="ARBA00023242"/>
    </source>
</evidence>
<keyword evidence="5" id="KW-0808">Transferase</keyword>
<dbReference type="CDD" id="cd12872">
    <property type="entry name" value="SPRY_Ash2"/>
    <property type="match status" value="1"/>
</dbReference>
<evidence type="ECO:0000256" key="3">
    <source>
        <dbReference type="SAM" id="MobiDB-lite"/>
    </source>
</evidence>
<dbReference type="PANTHER" id="PTHR10598:SF0">
    <property type="entry name" value="SET1_ASH2 HISTONE METHYLTRANSFERASE COMPLEX SUBUNIT ASH2"/>
    <property type="match status" value="1"/>
</dbReference>
<feature type="region of interest" description="Disordered" evidence="3">
    <location>
        <begin position="481"/>
        <end position="544"/>
    </location>
</feature>
<dbReference type="EMBL" id="CAICTM010000183">
    <property type="protein sequence ID" value="CAB9504060.1"/>
    <property type="molecule type" value="Genomic_DNA"/>
</dbReference>
<dbReference type="Pfam" id="PF00622">
    <property type="entry name" value="SPRY"/>
    <property type="match status" value="1"/>
</dbReference>
<feature type="compositionally biased region" description="Basic and acidic residues" evidence="3">
    <location>
        <begin position="209"/>
        <end position="224"/>
    </location>
</feature>
<dbReference type="InterPro" id="IPR037353">
    <property type="entry name" value="ASH2"/>
</dbReference>
<accession>A0A9N8DL69</accession>
<feature type="compositionally biased region" description="Low complexity" evidence="3">
    <location>
        <begin position="1"/>
        <end position="24"/>
    </location>
</feature>
<dbReference type="GO" id="GO:0000976">
    <property type="term" value="F:transcription cis-regulatory region binding"/>
    <property type="evidence" value="ECO:0007669"/>
    <property type="project" value="TreeGrafter"/>
</dbReference>
<feature type="region of interest" description="Disordered" evidence="3">
    <location>
        <begin position="1"/>
        <end position="44"/>
    </location>
</feature>
<dbReference type="PROSITE" id="PS50188">
    <property type="entry name" value="B302_SPRY"/>
    <property type="match status" value="1"/>
</dbReference>
<dbReference type="GO" id="GO:0008168">
    <property type="term" value="F:methyltransferase activity"/>
    <property type="evidence" value="ECO:0007669"/>
    <property type="project" value="UniProtKB-KW"/>
</dbReference>
<dbReference type="Proteomes" id="UP001153069">
    <property type="component" value="Unassembled WGS sequence"/>
</dbReference>
<reference evidence="5" key="1">
    <citation type="submission" date="2020-06" db="EMBL/GenBank/DDBJ databases">
        <authorList>
            <consortium name="Plant Systems Biology data submission"/>
        </authorList>
    </citation>
    <scope>NUCLEOTIDE SEQUENCE</scope>
    <source>
        <strain evidence="5">D6</strain>
    </source>
</reference>
<keyword evidence="5" id="KW-0489">Methyltransferase</keyword>
<gene>
    <name evidence="5" type="ORF">SEMRO_184_G080070.1</name>
</gene>
<comment type="caution">
    <text evidence="5">The sequence shown here is derived from an EMBL/GenBank/DDBJ whole genome shotgun (WGS) entry which is preliminary data.</text>
</comment>
<sequence>MPTLVDAPDAPDAAEEVPSSASKSKAGKRRTNSPTVPSDAASSSSQAIAAANLAAAVQMAASLQLNGLLSLLTQSSAPGVAASAADPTVLQATALSASLSSSSWQIPTPEQAKQAALKAAQESPPFVHLSKSDSAPQLKIVDQDRLTLKGGMRGYRMSRATHGVSQGCYYFEALVLDPPTIQEIVASLPPNARLGSSLQRQIQQALEYEKQHPAGEGKKRKAEETVPPDSSTKKSKSTIPPKPQVGGHLRIGWSMRTGDLQAPVGYDKWSYGFRNISGSKIHQSRREDNWGGEPWGPGDVVGCAIFLDTTAAAAANPDGSNNNNNNHIRFFKNGEPMGHFFITKGKREGGAAFENIQPGTYYPAVSSYLGGSVQVNFGPHFIHPPRKLPHGMSGKLQPVSSVEVAPLSRDELLARLKKKNIFSKVGKESPDAKVQAFKEAILAESQVLQESYKQHRRKHLEFVMATRQARNLNVSDLQQELDQLDEGEKDETKKNTKEEETAPMELDDKKQEEEKEKAAPVAPADVAKEEAKEEASAPDCSGDQ</sequence>
<keyword evidence="6" id="KW-1185">Reference proteome</keyword>
<feature type="domain" description="B30.2/SPRY" evidence="4">
    <location>
        <begin position="107"/>
        <end position="382"/>
    </location>
</feature>